<evidence type="ECO:0000313" key="1">
    <source>
        <dbReference type="EMBL" id="RSH94235.1"/>
    </source>
</evidence>
<dbReference type="InterPro" id="IPR010721">
    <property type="entry name" value="UstE-like"/>
</dbReference>
<dbReference type="Pfam" id="PF06966">
    <property type="entry name" value="DUF1295"/>
    <property type="match status" value="1"/>
</dbReference>
<reference evidence="1 2" key="1">
    <citation type="submission" date="2018-11" db="EMBL/GenBank/DDBJ databases">
        <title>Genome sequence of Saitozyma podzolica DSM 27192.</title>
        <authorList>
            <person name="Aliyu H."/>
            <person name="Gorte O."/>
            <person name="Ochsenreither K."/>
        </authorList>
    </citation>
    <scope>NUCLEOTIDE SEQUENCE [LARGE SCALE GENOMIC DNA]</scope>
    <source>
        <strain evidence="1 2">DSM 27192</strain>
    </source>
</reference>
<comment type="caution">
    <text evidence="1">The sequence shown here is derived from an EMBL/GenBank/DDBJ whole genome shotgun (WGS) entry which is preliminary data.</text>
</comment>
<dbReference type="GO" id="GO:0016020">
    <property type="term" value="C:membrane"/>
    <property type="evidence" value="ECO:0007669"/>
    <property type="project" value="TreeGrafter"/>
</dbReference>
<dbReference type="Gene3D" id="1.20.120.1630">
    <property type="match status" value="1"/>
</dbReference>
<sequence>MATRPLFDVGVLRDTLLPNLGFHTALAVPVYLIGRGTDTFEAKDYLWPSGMVANAWWSALGRPVLLDGVPVDTVWKSISYPGKLILTGVTLWGGRLFYRILSRRLKRGTDDARYKPLHEDPKAWNSGIWKTFLPEAIVQAFITLPFTTPFKLTPVLKCPDDARGVLAAVAVGLFSAGFALEVLADFQLDNHKQRGDEGILTDGVWSIVRHPNYLGDTLLHASFPILLFAYDLLNPYTLLGPLANWFFLRHVGGDKENEASQEERYRAEDPVKLLEFTEYKMEKNSFWPSPNEVANKWLWAGSVLSDREEEQCERGVCPSLTAKPHVGSVLQDDRVVICDVTSTGTGSGQDIVSTRTPVAQTCMNDNVADRPLRPLQRTTSCFRLELGSQMPAASTFIQTSPRTFYPADKVDAACQSLSSSSVYPLCGMWVPTPKVGPALIIPVHGAMATFDPHDTAPSRT</sequence>
<name>A0A427YTC3_9TREE</name>
<keyword evidence="2" id="KW-1185">Reference proteome</keyword>
<organism evidence="1 2">
    <name type="scientific">Saitozyma podzolica</name>
    <dbReference type="NCBI Taxonomy" id="1890683"/>
    <lineage>
        <taxon>Eukaryota</taxon>
        <taxon>Fungi</taxon>
        <taxon>Dikarya</taxon>
        <taxon>Basidiomycota</taxon>
        <taxon>Agaricomycotina</taxon>
        <taxon>Tremellomycetes</taxon>
        <taxon>Tremellales</taxon>
        <taxon>Trimorphomycetaceae</taxon>
        <taxon>Saitozyma</taxon>
    </lineage>
</organism>
<dbReference type="PANTHER" id="PTHR32251">
    <property type="entry name" value="3-OXO-5-ALPHA-STEROID 4-DEHYDROGENASE"/>
    <property type="match status" value="1"/>
</dbReference>
<dbReference type="EMBL" id="RSCD01000002">
    <property type="protein sequence ID" value="RSH94235.1"/>
    <property type="molecule type" value="Genomic_DNA"/>
</dbReference>
<evidence type="ECO:0008006" key="3">
    <source>
        <dbReference type="Google" id="ProtNLM"/>
    </source>
</evidence>
<dbReference type="OrthoDB" id="67965at2759"/>
<proteinExistence type="predicted"/>
<dbReference type="AlphaFoldDB" id="A0A427YTC3"/>
<accession>A0A427YTC3</accession>
<dbReference type="PANTHER" id="PTHR32251:SF15">
    <property type="entry name" value="3-OXO-5-ALPHA-STEROID 4-DEHYDROGENASE (DUF1295)"/>
    <property type="match status" value="1"/>
</dbReference>
<dbReference type="Proteomes" id="UP000279259">
    <property type="component" value="Unassembled WGS sequence"/>
</dbReference>
<gene>
    <name evidence="1" type="ORF">EHS25_004038</name>
</gene>
<protein>
    <recommendedName>
        <fullName evidence="3">Steroid 5-alpha reductase C-terminal domain-containing protein</fullName>
    </recommendedName>
</protein>
<evidence type="ECO:0000313" key="2">
    <source>
        <dbReference type="Proteomes" id="UP000279259"/>
    </source>
</evidence>